<feature type="non-terminal residue" evidence="1">
    <location>
        <position position="1"/>
    </location>
</feature>
<dbReference type="OrthoDB" id="2692481at2759"/>
<proteinExistence type="predicted"/>
<name>A0A0C3DXQ0_9AGAM</name>
<accession>A0A0C3DXQ0</accession>
<reference evidence="2" key="2">
    <citation type="submission" date="2015-01" db="EMBL/GenBank/DDBJ databases">
        <title>Evolutionary Origins and Diversification of the Mycorrhizal Mutualists.</title>
        <authorList>
            <consortium name="DOE Joint Genome Institute"/>
            <consortium name="Mycorrhizal Genomics Consortium"/>
            <person name="Kohler A."/>
            <person name="Kuo A."/>
            <person name="Nagy L.G."/>
            <person name="Floudas D."/>
            <person name="Copeland A."/>
            <person name="Barry K.W."/>
            <person name="Cichocki N."/>
            <person name="Veneault-Fourrey C."/>
            <person name="LaButti K."/>
            <person name="Lindquist E.A."/>
            <person name="Lipzen A."/>
            <person name="Lundell T."/>
            <person name="Morin E."/>
            <person name="Murat C."/>
            <person name="Riley R."/>
            <person name="Ohm R."/>
            <person name="Sun H."/>
            <person name="Tunlid A."/>
            <person name="Henrissat B."/>
            <person name="Grigoriev I.V."/>
            <person name="Hibbett D.S."/>
            <person name="Martin F."/>
        </authorList>
    </citation>
    <scope>NUCLEOTIDE SEQUENCE [LARGE SCALE GENOMIC DNA]</scope>
    <source>
        <strain evidence="2">Foug A</strain>
    </source>
</reference>
<gene>
    <name evidence="1" type="ORF">SCLCIDRAFT_88680</name>
</gene>
<feature type="non-terminal residue" evidence="1">
    <location>
        <position position="101"/>
    </location>
</feature>
<dbReference type="InParanoid" id="A0A0C3DXQ0"/>
<protein>
    <submittedName>
        <fullName evidence="1">Uncharacterized protein</fullName>
    </submittedName>
</protein>
<dbReference type="AlphaFoldDB" id="A0A0C3DXQ0"/>
<keyword evidence="2" id="KW-1185">Reference proteome</keyword>
<evidence type="ECO:0000313" key="1">
    <source>
        <dbReference type="EMBL" id="KIM65340.1"/>
    </source>
</evidence>
<organism evidence="1 2">
    <name type="scientific">Scleroderma citrinum Foug A</name>
    <dbReference type="NCBI Taxonomy" id="1036808"/>
    <lineage>
        <taxon>Eukaryota</taxon>
        <taxon>Fungi</taxon>
        <taxon>Dikarya</taxon>
        <taxon>Basidiomycota</taxon>
        <taxon>Agaricomycotina</taxon>
        <taxon>Agaricomycetes</taxon>
        <taxon>Agaricomycetidae</taxon>
        <taxon>Boletales</taxon>
        <taxon>Sclerodermatineae</taxon>
        <taxon>Sclerodermataceae</taxon>
        <taxon>Scleroderma</taxon>
    </lineage>
</organism>
<sequence>KKRNTKDLLTIFSDRVTVRFVRKNGPSNKVDVKTGRWCNVCKEDTAFVAKHGKRKAFHLRSNSSCRQHIRSHYELYKTRCAQQMITENPHAIPRDLFKQKE</sequence>
<dbReference type="Proteomes" id="UP000053989">
    <property type="component" value="Unassembled WGS sequence"/>
</dbReference>
<dbReference type="EMBL" id="KN822023">
    <property type="protein sequence ID" value="KIM65340.1"/>
    <property type="molecule type" value="Genomic_DNA"/>
</dbReference>
<dbReference type="HOGENOM" id="CLU_174975_0_0_1"/>
<evidence type="ECO:0000313" key="2">
    <source>
        <dbReference type="Proteomes" id="UP000053989"/>
    </source>
</evidence>
<reference evidence="1 2" key="1">
    <citation type="submission" date="2014-04" db="EMBL/GenBank/DDBJ databases">
        <authorList>
            <consortium name="DOE Joint Genome Institute"/>
            <person name="Kuo A."/>
            <person name="Kohler A."/>
            <person name="Nagy L.G."/>
            <person name="Floudas D."/>
            <person name="Copeland A."/>
            <person name="Barry K.W."/>
            <person name="Cichocki N."/>
            <person name="Veneault-Fourrey C."/>
            <person name="LaButti K."/>
            <person name="Lindquist E.A."/>
            <person name="Lipzen A."/>
            <person name="Lundell T."/>
            <person name="Morin E."/>
            <person name="Murat C."/>
            <person name="Sun H."/>
            <person name="Tunlid A."/>
            <person name="Henrissat B."/>
            <person name="Grigoriev I.V."/>
            <person name="Hibbett D.S."/>
            <person name="Martin F."/>
            <person name="Nordberg H.P."/>
            <person name="Cantor M.N."/>
            <person name="Hua S.X."/>
        </authorList>
    </citation>
    <scope>NUCLEOTIDE SEQUENCE [LARGE SCALE GENOMIC DNA]</scope>
    <source>
        <strain evidence="1 2">Foug A</strain>
    </source>
</reference>